<protein>
    <submittedName>
        <fullName evidence="1">Uncharacterized protein</fullName>
    </submittedName>
</protein>
<sequence>MAWLCCGDFNELLCQNEKQGGSPRPYKQMETFRHAIMDCSLNSIQTQGPFFTWSNNRKEGDFTKERLDRALANNNWMHCFTESYCQVIPTIKSDHSPILIHVENTASRRPCNTHLFRFEATWNMKDGISNIIKRRGVKWQWVMMLQPACTKES</sequence>
<dbReference type="AlphaFoldDB" id="A0A922FZ10"/>
<dbReference type="PANTHER" id="PTHR33710:SF77">
    <property type="entry name" value="DNASE I-LIKE SUPERFAMILY PROTEIN"/>
    <property type="match status" value="1"/>
</dbReference>
<reference evidence="1" key="1">
    <citation type="submission" date="2021-01" db="EMBL/GenBank/DDBJ databases">
        <authorList>
            <person name="Lovell J.T."/>
            <person name="Bentley N."/>
            <person name="Bhattarai G."/>
            <person name="Jenkins J.W."/>
            <person name="Sreedasyam A."/>
            <person name="Alarcon Y."/>
            <person name="Bock C."/>
            <person name="Boston L."/>
            <person name="Carlson J."/>
            <person name="Cervantes K."/>
            <person name="Clermont K."/>
            <person name="Krom N."/>
            <person name="Kubenka K."/>
            <person name="Mamidi S."/>
            <person name="Mattison C."/>
            <person name="Monteros M."/>
            <person name="Pisani C."/>
            <person name="Plott C."/>
            <person name="Rajasekar S."/>
            <person name="Rhein H.S."/>
            <person name="Rohla C."/>
            <person name="Song M."/>
            <person name="Hilaire R.S."/>
            <person name="Shu S."/>
            <person name="Wells L."/>
            <person name="Wang X."/>
            <person name="Webber J."/>
            <person name="Heerema R.J."/>
            <person name="Klein P."/>
            <person name="Conner P."/>
            <person name="Grauke L."/>
            <person name="Grimwood J."/>
            <person name="Schmutz J."/>
            <person name="Randall J.J."/>
        </authorList>
    </citation>
    <scope>NUCLEOTIDE SEQUENCE</scope>
    <source>
        <tissue evidence="1">Leaf</tissue>
    </source>
</reference>
<dbReference type="PANTHER" id="PTHR33710">
    <property type="entry name" value="BNAC02G09200D PROTEIN"/>
    <property type="match status" value="1"/>
</dbReference>
<comment type="caution">
    <text evidence="1">The sequence shown here is derived from an EMBL/GenBank/DDBJ whole genome shotgun (WGS) entry which is preliminary data.</text>
</comment>
<dbReference type="Proteomes" id="UP000811246">
    <property type="component" value="Chromosome 1"/>
</dbReference>
<proteinExistence type="predicted"/>
<dbReference type="EMBL" id="CM031825">
    <property type="protein sequence ID" value="KAG6729377.1"/>
    <property type="molecule type" value="Genomic_DNA"/>
</dbReference>
<accession>A0A922FZ10</accession>
<name>A0A922FZ10_CARIL</name>
<gene>
    <name evidence="1" type="ORF">I3842_01G025800</name>
</gene>
<evidence type="ECO:0000313" key="2">
    <source>
        <dbReference type="Proteomes" id="UP000811246"/>
    </source>
</evidence>
<organism evidence="1 2">
    <name type="scientific">Carya illinoinensis</name>
    <name type="common">Pecan</name>
    <dbReference type="NCBI Taxonomy" id="32201"/>
    <lineage>
        <taxon>Eukaryota</taxon>
        <taxon>Viridiplantae</taxon>
        <taxon>Streptophyta</taxon>
        <taxon>Embryophyta</taxon>
        <taxon>Tracheophyta</taxon>
        <taxon>Spermatophyta</taxon>
        <taxon>Magnoliopsida</taxon>
        <taxon>eudicotyledons</taxon>
        <taxon>Gunneridae</taxon>
        <taxon>Pentapetalae</taxon>
        <taxon>rosids</taxon>
        <taxon>fabids</taxon>
        <taxon>Fagales</taxon>
        <taxon>Juglandaceae</taxon>
        <taxon>Carya</taxon>
    </lineage>
</organism>
<evidence type="ECO:0000313" key="1">
    <source>
        <dbReference type="EMBL" id="KAG6729377.1"/>
    </source>
</evidence>